<protein>
    <submittedName>
        <fullName evidence="5">NUDIX hydrolase</fullName>
    </submittedName>
</protein>
<evidence type="ECO:0000256" key="1">
    <source>
        <dbReference type="ARBA" id="ARBA00001946"/>
    </source>
</evidence>
<feature type="chain" id="PRO_5021713289" evidence="3">
    <location>
        <begin position="29"/>
        <end position="166"/>
    </location>
</feature>
<dbReference type="PROSITE" id="PS51462">
    <property type="entry name" value="NUDIX"/>
    <property type="match status" value="1"/>
</dbReference>
<dbReference type="EMBL" id="VHSG01000003">
    <property type="protein sequence ID" value="TQV85736.1"/>
    <property type="molecule type" value="Genomic_DNA"/>
</dbReference>
<dbReference type="PROSITE" id="PS00893">
    <property type="entry name" value="NUDIX_BOX"/>
    <property type="match status" value="1"/>
</dbReference>
<dbReference type="Pfam" id="PF00293">
    <property type="entry name" value="NUDIX"/>
    <property type="match status" value="1"/>
</dbReference>
<sequence length="166" mass="17987">MITQLPQLICPVKLLAPAVCLLFLTGCAADFTCSTPANPLPGANAGCLVIHDKKLLVIQQRSGRWSLPGGSSGRGEAAQCTAQRETWEETGLAVEVGNLVRVFNNGFHLFRCSAAGPHATPHATPNPSDRGEVKAVRWLPADQFQQLSWRFPEQAAYLQQLLTQEP</sequence>
<evidence type="ECO:0000313" key="6">
    <source>
        <dbReference type="Proteomes" id="UP000319732"/>
    </source>
</evidence>
<keyword evidence="2 5" id="KW-0378">Hydrolase</keyword>
<proteinExistence type="predicted"/>
<accession>A0A545U8E0</accession>
<dbReference type="AlphaFoldDB" id="A0A545U8E0"/>
<dbReference type="Proteomes" id="UP000319732">
    <property type="component" value="Unassembled WGS sequence"/>
</dbReference>
<comment type="cofactor">
    <cofactor evidence="1">
        <name>Mg(2+)</name>
        <dbReference type="ChEBI" id="CHEBI:18420"/>
    </cofactor>
</comment>
<evidence type="ECO:0000259" key="4">
    <source>
        <dbReference type="PROSITE" id="PS51462"/>
    </source>
</evidence>
<dbReference type="SUPFAM" id="SSF55811">
    <property type="entry name" value="Nudix"/>
    <property type="match status" value="1"/>
</dbReference>
<dbReference type="CDD" id="cd02883">
    <property type="entry name" value="NUDIX_Hydrolase"/>
    <property type="match status" value="1"/>
</dbReference>
<dbReference type="OrthoDB" id="6322268at2"/>
<feature type="signal peptide" evidence="3">
    <location>
        <begin position="1"/>
        <end position="28"/>
    </location>
</feature>
<name>A0A545U8E0_9GAMM</name>
<dbReference type="PANTHER" id="PTHR43222:SF2">
    <property type="entry name" value="NUDIX HYDROLASE 23, CHLOROPLASTIC"/>
    <property type="match status" value="1"/>
</dbReference>
<evidence type="ECO:0000256" key="2">
    <source>
        <dbReference type="ARBA" id="ARBA00022801"/>
    </source>
</evidence>
<dbReference type="GO" id="GO:0016787">
    <property type="term" value="F:hydrolase activity"/>
    <property type="evidence" value="ECO:0007669"/>
    <property type="project" value="UniProtKB-KW"/>
</dbReference>
<dbReference type="InterPro" id="IPR015797">
    <property type="entry name" value="NUDIX_hydrolase-like_dom_sf"/>
</dbReference>
<feature type="domain" description="Nudix hydrolase" evidence="4">
    <location>
        <begin position="40"/>
        <end position="162"/>
    </location>
</feature>
<keyword evidence="6" id="KW-1185">Reference proteome</keyword>
<dbReference type="RefSeq" id="WP_142902587.1">
    <property type="nucleotide sequence ID" value="NZ_ML660087.1"/>
</dbReference>
<dbReference type="InterPro" id="IPR020084">
    <property type="entry name" value="NUDIX_hydrolase_CS"/>
</dbReference>
<dbReference type="Gene3D" id="3.90.79.10">
    <property type="entry name" value="Nucleoside Triphosphate Pyrophosphohydrolase"/>
    <property type="match status" value="1"/>
</dbReference>
<gene>
    <name evidence="5" type="ORF">FKG94_02520</name>
</gene>
<dbReference type="PANTHER" id="PTHR43222">
    <property type="entry name" value="NUDIX HYDROLASE 23"/>
    <property type="match status" value="1"/>
</dbReference>
<comment type="caution">
    <text evidence="5">The sequence shown here is derived from an EMBL/GenBank/DDBJ whole genome shotgun (WGS) entry which is preliminary data.</text>
</comment>
<organism evidence="5 6">
    <name type="scientific">Exilibacterium tricleocarpae</name>
    <dbReference type="NCBI Taxonomy" id="2591008"/>
    <lineage>
        <taxon>Bacteria</taxon>
        <taxon>Pseudomonadati</taxon>
        <taxon>Pseudomonadota</taxon>
        <taxon>Gammaproteobacteria</taxon>
        <taxon>Cellvibrionales</taxon>
        <taxon>Cellvibrionaceae</taxon>
        <taxon>Exilibacterium</taxon>
    </lineage>
</organism>
<keyword evidence="3" id="KW-0732">Signal</keyword>
<dbReference type="InterPro" id="IPR000086">
    <property type="entry name" value="NUDIX_hydrolase_dom"/>
</dbReference>
<evidence type="ECO:0000256" key="3">
    <source>
        <dbReference type="SAM" id="SignalP"/>
    </source>
</evidence>
<evidence type="ECO:0000313" key="5">
    <source>
        <dbReference type="EMBL" id="TQV85736.1"/>
    </source>
</evidence>
<reference evidence="5 6" key="1">
    <citation type="submission" date="2019-06" db="EMBL/GenBank/DDBJ databases">
        <title>Whole genome sequence for Cellvibrionaceae sp. R142.</title>
        <authorList>
            <person name="Wang G."/>
        </authorList>
    </citation>
    <scope>NUCLEOTIDE SEQUENCE [LARGE SCALE GENOMIC DNA]</scope>
    <source>
        <strain evidence="5 6">R142</strain>
    </source>
</reference>